<evidence type="ECO:0000313" key="2">
    <source>
        <dbReference type="Proteomes" id="UP001469553"/>
    </source>
</evidence>
<name>A0ABV0Y2F4_9TELE</name>
<sequence length="100" mass="10970">MLCRSTVWHHGMSLKLSQTSEGPQHLQASFTALASEVGPRNVGLNHLQPLVFLDPLLFAYQPGSGVDDAIIGDPVCLCLLQILLPASVRLYNHYDSKQTQ</sequence>
<organism evidence="1 2">
    <name type="scientific">Ameca splendens</name>
    <dbReference type="NCBI Taxonomy" id="208324"/>
    <lineage>
        <taxon>Eukaryota</taxon>
        <taxon>Metazoa</taxon>
        <taxon>Chordata</taxon>
        <taxon>Craniata</taxon>
        <taxon>Vertebrata</taxon>
        <taxon>Euteleostomi</taxon>
        <taxon>Actinopterygii</taxon>
        <taxon>Neopterygii</taxon>
        <taxon>Teleostei</taxon>
        <taxon>Neoteleostei</taxon>
        <taxon>Acanthomorphata</taxon>
        <taxon>Ovalentaria</taxon>
        <taxon>Atherinomorphae</taxon>
        <taxon>Cyprinodontiformes</taxon>
        <taxon>Goodeidae</taxon>
        <taxon>Ameca</taxon>
    </lineage>
</organism>
<protein>
    <submittedName>
        <fullName evidence="1">Uncharacterized protein</fullName>
    </submittedName>
</protein>
<dbReference type="EMBL" id="JAHRIP010020194">
    <property type="protein sequence ID" value="MEQ2287952.1"/>
    <property type="molecule type" value="Genomic_DNA"/>
</dbReference>
<keyword evidence="2" id="KW-1185">Reference proteome</keyword>
<proteinExistence type="predicted"/>
<comment type="caution">
    <text evidence="1">The sequence shown here is derived from an EMBL/GenBank/DDBJ whole genome shotgun (WGS) entry which is preliminary data.</text>
</comment>
<gene>
    <name evidence="1" type="ORF">AMECASPLE_018053</name>
</gene>
<dbReference type="Proteomes" id="UP001469553">
    <property type="component" value="Unassembled WGS sequence"/>
</dbReference>
<evidence type="ECO:0000313" key="1">
    <source>
        <dbReference type="EMBL" id="MEQ2287952.1"/>
    </source>
</evidence>
<accession>A0ABV0Y2F4</accession>
<reference evidence="1 2" key="1">
    <citation type="submission" date="2021-06" db="EMBL/GenBank/DDBJ databases">
        <authorList>
            <person name="Palmer J.M."/>
        </authorList>
    </citation>
    <scope>NUCLEOTIDE SEQUENCE [LARGE SCALE GENOMIC DNA]</scope>
    <source>
        <strain evidence="1 2">AS_MEX2019</strain>
        <tissue evidence="1">Muscle</tissue>
    </source>
</reference>